<gene>
    <name evidence="2" type="ORF">Psuf_094210</name>
</gene>
<name>A0A6F8Z1Q7_9ACTN</name>
<organism evidence="2 3">
    <name type="scientific">Phytohabitans suffuscus</name>
    <dbReference type="NCBI Taxonomy" id="624315"/>
    <lineage>
        <taxon>Bacteria</taxon>
        <taxon>Bacillati</taxon>
        <taxon>Actinomycetota</taxon>
        <taxon>Actinomycetes</taxon>
        <taxon>Micromonosporales</taxon>
        <taxon>Micromonosporaceae</taxon>
    </lineage>
</organism>
<reference evidence="2 3" key="2">
    <citation type="submission" date="2020-03" db="EMBL/GenBank/DDBJ databases">
        <authorList>
            <person name="Ichikawa N."/>
            <person name="Kimura A."/>
            <person name="Kitahashi Y."/>
            <person name="Uohara A."/>
        </authorList>
    </citation>
    <scope>NUCLEOTIDE SEQUENCE [LARGE SCALE GENOMIC DNA]</scope>
    <source>
        <strain evidence="2 3">NBRC 105367</strain>
    </source>
</reference>
<evidence type="ECO:0000313" key="2">
    <source>
        <dbReference type="EMBL" id="BCB92108.1"/>
    </source>
</evidence>
<keyword evidence="3" id="KW-1185">Reference proteome</keyword>
<feature type="region of interest" description="Disordered" evidence="1">
    <location>
        <begin position="27"/>
        <end position="93"/>
    </location>
</feature>
<dbReference type="EMBL" id="AP022871">
    <property type="protein sequence ID" value="BCB92108.1"/>
    <property type="molecule type" value="Genomic_DNA"/>
</dbReference>
<evidence type="ECO:0000313" key="3">
    <source>
        <dbReference type="Proteomes" id="UP000503011"/>
    </source>
</evidence>
<evidence type="ECO:0000256" key="1">
    <source>
        <dbReference type="SAM" id="MobiDB-lite"/>
    </source>
</evidence>
<feature type="compositionally biased region" description="Basic residues" evidence="1">
    <location>
        <begin position="84"/>
        <end position="93"/>
    </location>
</feature>
<proteinExistence type="predicted"/>
<accession>A0A6F8Z1Q7</accession>
<reference evidence="2 3" key="1">
    <citation type="submission" date="2020-03" db="EMBL/GenBank/DDBJ databases">
        <title>Whole genome shotgun sequence of Phytohabitans suffuscus NBRC 105367.</title>
        <authorList>
            <person name="Komaki H."/>
            <person name="Tamura T."/>
        </authorList>
    </citation>
    <scope>NUCLEOTIDE SEQUENCE [LARGE SCALE GENOMIC DNA]</scope>
    <source>
        <strain evidence="2 3">NBRC 105367</strain>
    </source>
</reference>
<dbReference type="AlphaFoldDB" id="A0A6F8Z1Q7"/>
<dbReference type="Proteomes" id="UP000503011">
    <property type="component" value="Chromosome"/>
</dbReference>
<dbReference type="KEGG" id="psuu:Psuf_094210"/>
<sequence length="93" mass="9560">MLAVLLGVPHDVDAALAGIEQVRLAQQRAPAQPDRMLDAGAVVGGGGGRRRYGSNGNRGTAGDGTTKNDSPGKRKITHAASQTPHRHASRNAA</sequence>
<protein>
    <submittedName>
        <fullName evidence="2">Uncharacterized protein</fullName>
    </submittedName>
</protein>